<accession>A0A1X7UAH6</accession>
<dbReference type="InterPro" id="IPR050951">
    <property type="entry name" value="Retrovirus_Pol_polyprotein"/>
</dbReference>
<dbReference type="PANTHER" id="PTHR37984">
    <property type="entry name" value="PROTEIN CBG26694"/>
    <property type="match status" value="1"/>
</dbReference>
<dbReference type="PANTHER" id="PTHR37984:SF5">
    <property type="entry name" value="PROTEIN NYNRIN-LIKE"/>
    <property type="match status" value="1"/>
</dbReference>
<evidence type="ECO:0000256" key="6">
    <source>
        <dbReference type="ARBA" id="ARBA00022918"/>
    </source>
</evidence>
<dbReference type="InterPro" id="IPR043502">
    <property type="entry name" value="DNA/RNA_pol_sf"/>
</dbReference>
<dbReference type="GO" id="GO:0003964">
    <property type="term" value="F:RNA-directed DNA polymerase activity"/>
    <property type="evidence" value="ECO:0007669"/>
    <property type="project" value="UniProtKB-KW"/>
</dbReference>
<dbReference type="STRING" id="400682.A0A1X7UAH6"/>
<keyword evidence="1" id="KW-0808">Transferase</keyword>
<dbReference type="EnsemblMetazoa" id="Aqu2.1.24760_001">
    <property type="protein sequence ID" value="Aqu2.1.24760_001"/>
    <property type="gene ID" value="Aqu2.1.24760"/>
</dbReference>
<evidence type="ECO:0000256" key="4">
    <source>
        <dbReference type="ARBA" id="ARBA00022759"/>
    </source>
</evidence>
<organism evidence="9">
    <name type="scientific">Amphimedon queenslandica</name>
    <name type="common">Sponge</name>
    <dbReference type="NCBI Taxonomy" id="400682"/>
    <lineage>
        <taxon>Eukaryota</taxon>
        <taxon>Metazoa</taxon>
        <taxon>Porifera</taxon>
        <taxon>Demospongiae</taxon>
        <taxon>Heteroscleromorpha</taxon>
        <taxon>Haplosclerida</taxon>
        <taxon>Niphatidae</taxon>
        <taxon>Amphimedon</taxon>
    </lineage>
</organism>
<evidence type="ECO:0000256" key="1">
    <source>
        <dbReference type="ARBA" id="ARBA00022679"/>
    </source>
</evidence>
<evidence type="ECO:0000256" key="5">
    <source>
        <dbReference type="ARBA" id="ARBA00022801"/>
    </source>
</evidence>
<dbReference type="eggNOG" id="KOG0017">
    <property type="taxonomic scope" value="Eukaryota"/>
</dbReference>
<dbReference type="GO" id="GO:0004519">
    <property type="term" value="F:endonuclease activity"/>
    <property type="evidence" value="ECO:0007669"/>
    <property type="project" value="UniProtKB-KW"/>
</dbReference>
<dbReference type="InterPro" id="IPR041373">
    <property type="entry name" value="RT_RNaseH"/>
</dbReference>
<protein>
    <recommendedName>
        <fullName evidence="8">Reverse transcriptase RNase H-like domain-containing protein</fullName>
    </recommendedName>
</protein>
<keyword evidence="6" id="KW-0695">RNA-directed DNA polymerase</keyword>
<dbReference type="Pfam" id="PF17917">
    <property type="entry name" value="RT_RNaseH"/>
    <property type="match status" value="1"/>
</dbReference>
<feature type="region of interest" description="Disordered" evidence="7">
    <location>
        <begin position="1"/>
        <end position="23"/>
    </location>
</feature>
<keyword evidence="5" id="KW-0378">Hydrolase</keyword>
<evidence type="ECO:0000256" key="2">
    <source>
        <dbReference type="ARBA" id="ARBA00022695"/>
    </source>
</evidence>
<name>A0A1X7UAH6_AMPQE</name>
<evidence type="ECO:0000313" key="9">
    <source>
        <dbReference type="EnsemblMetazoa" id="Aqu2.1.24760_001"/>
    </source>
</evidence>
<sequence>MRKSTAETPGREQHSSNTIMGQYHDNRDGVCEKLYQQWLEAELARMKRTLQRIVKKANLQVNTLKKPDVVLRDYNQYPHKIGAVAKLEVKFEGKTVLTPIYVSVDSETRLTVSCIFGTNLLFSLGILRESEGVERSYCIRKYHSCELVCQQSLQKLHDVLTSPTVLVYLDFSKPFVLRTDASGEGLGAVLELIQDDGTSHSIAYASSTVSPHERRYGITELEALGAVRTLKHFRAHIWGHKTTLYTDHSLVRSLFYAKHSCGKLARWSKAVSEYDLEIHYRPGRQNANADAMFRLPLQANMGSSSLETIQIATILYPN</sequence>
<keyword evidence="3" id="KW-0540">Nuclease</keyword>
<dbReference type="InParanoid" id="A0A1X7UAH6"/>
<proteinExistence type="predicted"/>
<reference evidence="9" key="1">
    <citation type="submission" date="2017-05" db="UniProtKB">
        <authorList>
            <consortium name="EnsemblMetazoa"/>
        </authorList>
    </citation>
    <scope>IDENTIFICATION</scope>
</reference>
<evidence type="ECO:0000259" key="8">
    <source>
        <dbReference type="Pfam" id="PF17917"/>
    </source>
</evidence>
<feature type="domain" description="Reverse transcriptase RNase H-like" evidence="8">
    <location>
        <begin position="170"/>
        <end position="274"/>
    </location>
</feature>
<evidence type="ECO:0000256" key="3">
    <source>
        <dbReference type="ARBA" id="ARBA00022722"/>
    </source>
</evidence>
<dbReference type="GO" id="GO:0016787">
    <property type="term" value="F:hydrolase activity"/>
    <property type="evidence" value="ECO:0007669"/>
    <property type="project" value="UniProtKB-KW"/>
</dbReference>
<dbReference type="SUPFAM" id="SSF56672">
    <property type="entry name" value="DNA/RNA polymerases"/>
    <property type="match status" value="1"/>
</dbReference>
<keyword evidence="4" id="KW-0255">Endonuclease</keyword>
<dbReference type="CDD" id="cd09274">
    <property type="entry name" value="RNase_HI_RT_Ty3"/>
    <property type="match status" value="1"/>
</dbReference>
<dbReference type="AlphaFoldDB" id="A0A1X7UAH6"/>
<keyword evidence="2" id="KW-0548">Nucleotidyltransferase</keyword>
<evidence type="ECO:0000256" key="7">
    <source>
        <dbReference type="SAM" id="MobiDB-lite"/>
    </source>
</evidence>